<dbReference type="EMBL" id="JAHYIQ010000031">
    <property type="protein sequence ID" value="KAK1120362.1"/>
    <property type="molecule type" value="Genomic_DNA"/>
</dbReference>
<name>A0AA40FK30_9HYME</name>
<sequence>MPPTPTVLVKRLRKLCSGEASIKANQGERIGRKTQLWKQRLPTARRCRKMGGIVERISKGRSRVQSVLECCQSVCIARDDKSFADRKSRIGYGFGRLIKGEIPERRATTDKAYSLLRMDRFRFRSLYGTLRPSDVLRLLNQ</sequence>
<evidence type="ECO:0000313" key="2">
    <source>
        <dbReference type="Proteomes" id="UP001177670"/>
    </source>
</evidence>
<accession>A0AA40FK30</accession>
<reference evidence="1" key="1">
    <citation type="submission" date="2021-10" db="EMBL/GenBank/DDBJ databases">
        <title>Melipona bicolor Genome sequencing and assembly.</title>
        <authorList>
            <person name="Araujo N.S."/>
            <person name="Arias M.C."/>
        </authorList>
    </citation>
    <scope>NUCLEOTIDE SEQUENCE</scope>
    <source>
        <strain evidence="1">USP_2M_L1-L4_2017</strain>
        <tissue evidence="1">Whole body</tissue>
    </source>
</reference>
<organism evidence="1 2">
    <name type="scientific">Melipona bicolor</name>
    <dbReference type="NCBI Taxonomy" id="60889"/>
    <lineage>
        <taxon>Eukaryota</taxon>
        <taxon>Metazoa</taxon>
        <taxon>Ecdysozoa</taxon>
        <taxon>Arthropoda</taxon>
        <taxon>Hexapoda</taxon>
        <taxon>Insecta</taxon>
        <taxon>Pterygota</taxon>
        <taxon>Neoptera</taxon>
        <taxon>Endopterygota</taxon>
        <taxon>Hymenoptera</taxon>
        <taxon>Apocrita</taxon>
        <taxon>Aculeata</taxon>
        <taxon>Apoidea</taxon>
        <taxon>Anthophila</taxon>
        <taxon>Apidae</taxon>
        <taxon>Melipona</taxon>
    </lineage>
</organism>
<evidence type="ECO:0000313" key="1">
    <source>
        <dbReference type="EMBL" id="KAK1120362.1"/>
    </source>
</evidence>
<proteinExistence type="predicted"/>
<gene>
    <name evidence="1" type="ORF">K0M31_012344</name>
</gene>
<keyword evidence="2" id="KW-1185">Reference proteome</keyword>
<comment type="caution">
    <text evidence="1">The sequence shown here is derived from an EMBL/GenBank/DDBJ whole genome shotgun (WGS) entry which is preliminary data.</text>
</comment>
<dbReference type="AlphaFoldDB" id="A0AA40FK30"/>
<protein>
    <submittedName>
        <fullName evidence="1">Uncharacterized protein</fullName>
    </submittedName>
</protein>
<dbReference type="Proteomes" id="UP001177670">
    <property type="component" value="Unassembled WGS sequence"/>
</dbReference>